<protein>
    <submittedName>
        <fullName evidence="1">Uncharacterized protein</fullName>
    </submittedName>
</protein>
<dbReference type="AlphaFoldDB" id="A0A9X3SEE0"/>
<evidence type="ECO:0000313" key="2">
    <source>
        <dbReference type="Proteomes" id="UP001140076"/>
    </source>
</evidence>
<proteinExistence type="predicted"/>
<dbReference type="Proteomes" id="UP001140076">
    <property type="component" value="Unassembled WGS sequence"/>
</dbReference>
<organism evidence="1 2">
    <name type="scientific">Streptomonospora mangrovi</name>
    <dbReference type="NCBI Taxonomy" id="2883123"/>
    <lineage>
        <taxon>Bacteria</taxon>
        <taxon>Bacillati</taxon>
        <taxon>Actinomycetota</taxon>
        <taxon>Actinomycetes</taxon>
        <taxon>Streptosporangiales</taxon>
        <taxon>Nocardiopsidaceae</taxon>
        <taxon>Streptomonospora</taxon>
    </lineage>
</organism>
<gene>
    <name evidence="1" type="ORF">LG943_11030</name>
</gene>
<comment type="caution">
    <text evidence="1">The sequence shown here is derived from an EMBL/GenBank/DDBJ whole genome shotgun (WGS) entry which is preliminary data.</text>
</comment>
<evidence type="ECO:0000313" key="1">
    <source>
        <dbReference type="EMBL" id="MDA0564852.1"/>
    </source>
</evidence>
<sequence length="208" mass="23531">MSNGETAAFLTRACQATVTRSIVHRCLTSGPGSTIVYSRHGRPDCYFHDPDETYHCREEDGVLVWGHADITNAIRDYRSLGLSMPHLLAALTKNAHEHLGHWFEVGRAVPGVEHVREFLYAAQFRHDRRGEFVTTGEGKRVIRDHLVYRTQPHITVTAAHTVVEGDLRSTRVQVYDLGAEIAALSFRDAPAEHLRPLVTKVRRYCYLT</sequence>
<dbReference type="EMBL" id="JAJAQC010000015">
    <property type="protein sequence ID" value="MDA0564852.1"/>
    <property type="molecule type" value="Genomic_DNA"/>
</dbReference>
<accession>A0A9X3SEE0</accession>
<dbReference type="RefSeq" id="WP_270072124.1">
    <property type="nucleotide sequence ID" value="NZ_JAJAQC010000015.1"/>
</dbReference>
<name>A0A9X3SEE0_9ACTN</name>
<reference evidence="1" key="1">
    <citation type="submission" date="2021-10" db="EMBL/GenBank/DDBJ databases">
        <title>Streptomonospora sp. nov., isolated from mangrove soil.</title>
        <authorList>
            <person name="Chen X."/>
            <person name="Ge X."/>
            <person name="Liu W."/>
        </authorList>
    </citation>
    <scope>NUCLEOTIDE SEQUENCE</scope>
    <source>
        <strain evidence="1">S1-112</strain>
    </source>
</reference>
<keyword evidence="2" id="KW-1185">Reference proteome</keyword>